<dbReference type="NCBIfam" id="NF040712">
    <property type="entry name" value="SepH"/>
    <property type="match status" value="1"/>
</dbReference>
<feature type="domain" description="DUF3071" evidence="2">
    <location>
        <begin position="1"/>
        <end position="163"/>
    </location>
</feature>
<dbReference type="RefSeq" id="WP_376981938.1">
    <property type="nucleotide sequence ID" value="NZ_JBHLSV010000020.1"/>
</dbReference>
<evidence type="ECO:0000313" key="3">
    <source>
        <dbReference type="EMBL" id="MFC0675162.1"/>
    </source>
</evidence>
<sequence length="414" mass="45348">MRELELDGIHDDDEHVILTDSDGTRYTLRIDEALRAAVRRDRPALGAIRATEATPLRPRDIQTMLRQGRSAEEIAEIAKVSLDHVRRYEGPVLAEREYTAQRCRRFPAGRGDGPTLEELVSERLAARRAGDDVRWDAWRRTDGTWALELAFSAGGRERSAHWVADLERRSVTPEDDEARWLLDEDAEPSGPMAGRARLTAIKRSVYDIEADGEFDERAPRSRPRPLSWHPREGAPSGSDPRSAHPAGIGADELDALNARRGLRSVPSPSLPSPAAEEPVWESLDEPAPHGADAEASREHAEQRQEDALLPADDASAEDLPREAGTPDRDGAQPDAPSPEDAGDEPDQPDGDAHGASPADPARHDPAQNDTVELSPLPGLGEPSTPRRTAPKKKSGSKRSSIPSWDEIVFGSKHE</sequence>
<feature type="compositionally biased region" description="Low complexity" evidence="1">
    <location>
        <begin position="264"/>
        <end position="277"/>
    </location>
</feature>
<comment type="caution">
    <text evidence="3">The sequence shown here is derived from an EMBL/GenBank/DDBJ whole genome shotgun (WGS) entry which is preliminary data.</text>
</comment>
<evidence type="ECO:0000256" key="1">
    <source>
        <dbReference type="SAM" id="MobiDB-lite"/>
    </source>
</evidence>
<gene>
    <name evidence="3" type="primary">sepH</name>
    <name evidence="3" type="ORF">ACFFF6_14455</name>
</gene>
<keyword evidence="4" id="KW-1185">Reference proteome</keyword>
<dbReference type="Pfam" id="PF11268">
    <property type="entry name" value="DUF3071"/>
    <property type="match status" value="1"/>
</dbReference>
<feature type="compositionally biased region" description="Basic and acidic residues" evidence="1">
    <location>
        <begin position="318"/>
        <end position="331"/>
    </location>
</feature>
<evidence type="ECO:0000313" key="4">
    <source>
        <dbReference type="Proteomes" id="UP001589793"/>
    </source>
</evidence>
<dbReference type="InterPro" id="IPR047682">
    <property type="entry name" value="SepH-like"/>
</dbReference>
<protein>
    <submittedName>
        <fullName evidence="3">Septation protein SepH</fullName>
    </submittedName>
</protein>
<organism evidence="3 4">
    <name type="scientific">Brachybacterium hainanense</name>
    <dbReference type="NCBI Taxonomy" id="1541174"/>
    <lineage>
        <taxon>Bacteria</taxon>
        <taxon>Bacillati</taxon>
        <taxon>Actinomycetota</taxon>
        <taxon>Actinomycetes</taxon>
        <taxon>Micrococcales</taxon>
        <taxon>Dermabacteraceae</taxon>
        <taxon>Brachybacterium</taxon>
    </lineage>
</organism>
<feature type="compositionally biased region" description="Acidic residues" evidence="1">
    <location>
        <begin position="340"/>
        <end position="349"/>
    </location>
</feature>
<accession>A0ABV6RFM1</accession>
<dbReference type="Proteomes" id="UP001589793">
    <property type="component" value="Unassembled WGS sequence"/>
</dbReference>
<proteinExistence type="predicted"/>
<name>A0ABV6RFM1_9MICO</name>
<feature type="region of interest" description="Disordered" evidence="1">
    <location>
        <begin position="212"/>
        <end position="414"/>
    </location>
</feature>
<dbReference type="EMBL" id="JBHLSV010000020">
    <property type="protein sequence ID" value="MFC0675162.1"/>
    <property type="molecule type" value="Genomic_DNA"/>
</dbReference>
<reference evidence="3 4" key="1">
    <citation type="submission" date="2024-09" db="EMBL/GenBank/DDBJ databases">
        <authorList>
            <person name="Sun Q."/>
            <person name="Mori K."/>
        </authorList>
    </citation>
    <scope>NUCLEOTIDE SEQUENCE [LARGE SCALE GENOMIC DNA]</scope>
    <source>
        <strain evidence="3 4">CICC 10874</strain>
    </source>
</reference>
<feature type="compositionally biased region" description="Basic and acidic residues" evidence="1">
    <location>
        <begin position="291"/>
        <end position="306"/>
    </location>
</feature>
<dbReference type="InterPro" id="IPR021421">
    <property type="entry name" value="DUF3071"/>
</dbReference>
<evidence type="ECO:0000259" key="2">
    <source>
        <dbReference type="Pfam" id="PF11268"/>
    </source>
</evidence>